<dbReference type="PANTHER" id="PTHR19353:SF84">
    <property type="entry name" value="ACYL-COA DELTA-9-DESATURASE, DESB"/>
    <property type="match status" value="1"/>
</dbReference>
<evidence type="ECO:0000313" key="2">
    <source>
        <dbReference type="EMBL" id="RVW11142.1"/>
    </source>
</evidence>
<keyword evidence="3" id="KW-1185">Reference proteome</keyword>
<dbReference type="AlphaFoldDB" id="A0A438BJF8"/>
<dbReference type="InterPro" id="IPR005804">
    <property type="entry name" value="FA_desaturase_dom"/>
</dbReference>
<name>A0A438BJF8_9NOCA</name>
<sequence length="396" mass="44825">MFGISLPGFLAMPGFLRFGTRDPAPPDEVTVIGYDDVEALGRELDALRDEVVADLGAADREYIYRIIKAQRGFEVAGRGLLYLGFLPPFWLAGVGALSISKILDNMEIGHNVMHGQYDWMREPGLNSRVFEWDTVCPADQWKHSHNYLHHTYTNIVGRDRDIGYGVLRMDDAQRWNPYYLGNPLYATGLMFLFEWGVMLHDLEAENVIQGKRSWADVRPLVQGWWRKAGRQVLKDYVLFPALTGPLFVSTLLGNAAANVVRNVWAYSIIFCGHFPSGVQSFTEEETADETRGQWYLRQMLGSANITGSPLFHIMSGNLSHQIEHHLFPDIPAHRYPEMAPRVRELCERYGLPYNTGGFFRQIGTVWAKIFRLALPPSLTGPAPVRGVIVERRKTAA</sequence>
<organism evidence="2 3">
    <name type="scientific">Prescottella agglutinans</name>
    <dbReference type="NCBI Taxonomy" id="1644129"/>
    <lineage>
        <taxon>Bacteria</taxon>
        <taxon>Bacillati</taxon>
        <taxon>Actinomycetota</taxon>
        <taxon>Actinomycetes</taxon>
        <taxon>Mycobacteriales</taxon>
        <taxon>Nocardiaceae</taxon>
        <taxon>Prescottella</taxon>
    </lineage>
</organism>
<gene>
    <name evidence="2" type="ORF">EGT67_01375</name>
</gene>
<dbReference type="Pfam" id="PF00487">
    <property type="entry name" value="FA_desaturase"/>
    <property type="match status" value="1"/>
</dbReference>
<dbReference type="CDD" id="cd03506">
    <property type="entry name" value="Delta6-FADS-like"/>
    <property type="match status" value="1"/>
</dbReference>
<feature type="domain" description="Fatty acid desaturase" evidence="1">
    <location>
        <begin position="89"/>
        <end position="355"/>
    </location>
</feature>
<dbReference type="PANTHER" id="PTHR19353">
    <property type="entry name" value="FATTY ACID DESATURASE 2"/>
    <property type="match status" value="1"/>
</dbReference>
<reference evidence="2 3" key="1">
    <citation type="submission" date="2018-11" db="EMBL/GenBank/DDBJ databases">
        <title>Rhodococcus spongicola sp. nov. and Rhodococcus xishaensis sp. nov. from marine sponges.</title>
        <authorList>
            <person name="Li L."/>
            <person name="Lin H.W."/>
        </authorList>
    </citation>
    <scope>NUCLEOTIDE SEQUENCE [LARGE SCALE GENOMIC DNA]</scope>
    <source>
        <strain evidence="2 3">CCTCC AB2014297</strain>
    </source>
</reference>
<evidence type="ECO:0000259" key="1">
    <source>
        <dbReference type="Pfam" id="PF00487"/>
    </source>
</evidence>
<dbReference type="GO" id="GO:0016717">
    <property type="term" value="F:oxidoreductase activity, acting on paired donors, with oxidation of a pair of donors resulting in the reduction of molecular oxygen to two molecules of water"/>
    <property type="evidence" value="ECO:0007669"/>
    <property type="project" value="TreeGrafter"/>
</dbReference>
<accession>A0A438BJF8</accession>
<comment type="caution">
    <text evidence="2">The sequence shown here is derived from an EMBL/GenBank/DDBJ whole genome shotgun (WGS) entry which is preliminary data.</text>
</comment>
<dbReference type="EMBL" id="RKLP01000001">
    <property type="protein sequence ID" value="RVW11142.1"/>
    <property type="molecule type" value="Genomic_DNA"/>
</dbReference>
<dbReference type="RefSeq" id="WP_127914250.1">
    <property type="nucleotide sequence ID" value="NZ_RKLP01000001.1"/>
</dbReference>
<dbReference type="Proteomes" id="UP000286208">
    <property type="component" value="Unassembled WGS sequence"/>
</dbReference>
<dbReference type="InterPro" id="IPR012171">
    <property type="entry name" value="Fatty_acid_desaturase"/>
</dbReference>
<dbReference type="GO" id="GO:0016020">
    <property type="term" value="C:membrane"/>
    <property type="evidence" value="ECO:0007669"/>
    <property type="project" value="TreeGrafter"/>
</dbReference>
<protein>
    <submittedName>
        <fullName evidence="2">Acyl-CoA desaturase</fullName>
    </submittedName>
</protein>
<dbReference type="GO" id="GO:0006629">
    <property type="term" value="P:lipid metabolic process"/>
    <property type="evidence" value="ECO:0007669"/>
    <property type="project" value="InterPro"/>
</dbReference>
<proteinExistence type="predicted"/>
<evidence type="ECO:0000313" key="3">
    <source>
        <dbReference type="Proteomes" id="UP000286208"/>
    </source>
</evidence>
<dbReference type="OrthoDB" id="104711at2"/>